<dbReference type="PANTHER" id="PTHR48430">
    <property type="entry name" value="PARTNER OF XRN-2 PROTEIN 1"/>
    <property type="match status" value="1"/>
</dbReference>
<sequence length="179" mass="20738">MKPEIDIDSLRTEHEPDEQWELRRSFMMEHVSKFDESELVSLAQLYTNIEFLGCSAARGRPIIVEWERRRHSAGLSRSVTHRYVTERYTFSKHLIPFQEADNALVTPSGLRLSMGTDEHLFSSGSHARLYPSATMRRITELAEKVSAKYREQRRGKLKRTFVQASDAAEQKAKRSNKPN</sequence>
<name>A0A4C1ZE90_EUMVA</name>
<dbReference type="InterPro" id="IPR021859">
    <property type="entry name" value="XTBD"/>
</dbReference>
<keyword evidence="4" id="KW-1185">Reference proteome</keyword>
<proteinExistence type="predicted"/>
<evidence type="ECO:0000313" key="3">
    <source>
        <dbReference type="EMBL" id="GBP84907.1"/>
    </source>
</evidence>
<reference evidence="3 4" key="1">
    <citation type="journal article" date="2019" name="Commun. Biol.">
        <title>The bagworm genome reveals a unique fibroin gene that provides high tensile strength.</title>
        <authorList>
            <person name="Kono N."/>
            <person name="Nakamura H."/>
            <person name="Ohtoshi R."/>
            <person name="Tomita M."/>
            <person name="Numata K."/>
            <person name="Arakawa K."/>
        </authorList>
    </citation>
    <scope>NUCLEOTIDE SEQUENCE [LARGE SCALE GENOMIC DNA]</scope>
</reference>
<dbReference type="Pfam" id="PF11952">
    <property type="entry name" value="XTBD"/>
    <property type="match status" value="2"/>
</dbReference>
<comment type="caution">
    <text evidence="3">The sequence shown here is derived from an EMBL/GenBank/DDBJ whole genome shotgun (WGS) entry which is preliminary data.</text>
</comment>
<dbReference type="EMBL" id="BGZK01001705">
    <property type="protein sequence ID" value="GBP84907.1"/>
    <property type="molecule type" value="Genomic_DNA"/>
</dbReference>
<gene>
    <name evidence="3" type="primary">paxt-1</name>
    <name evidence="3" type="ORF">EVAR_60708_1</name>
</gene>
<dbReference type="PANTHER" id="PTHR48430:SF1">
    <property type="entry name" value="PARTNER OF XRN-2 PROTEIN 1"/>
    <property type="match status" value="1"/>
</dbReference>
<dbReference type="OrthoDB" id="2359216at2759"/>
<dbReference type="AlphaFoldDB" id="A0A4C1ZE90"/>
<evidence type="ECO:0000259" key="2">
    <source>
        <dbReference type="PROSITE" id="PS51827"/>
    </source>
</evidence>
<dbReference type="PROSITE" id="PS51827">
    <property type="entry name" value="XTBD"/>
    <property type="match status" value="1"/>
</dbReference>
<dbReference type="Proteomes" id="UP000299102">
    <property type="component" value="Unassembled WGS sequence"/>
</dbReference>
<dbReference type="STRING" id="151549.A0A4C1ZE90"/>
<evidence type="ECO:0000256" key="1">
    <source>
        <dbReference type="SAM" id="MobiDB-lite"/>
    </source>
</evidence>
<feature type="region of interest" description="Disordered" evidence="1">
    <location>
        <begin position="152"/>
        <end position="179"/>
    </location>
</feature>
<protein>
    <submittedName>
        <fullName evidence="3">Partner of xrn-2 protein 1</fullName>
    </submittedName>
</protein>
<organism evidence="3 4">
    <name type="scientific">Eumeta variegata</name>
    <name type="common">Bagworm moth</name>
    <name type="synonym">Eumeta japonica</name>
    <dbReference type="NCBI Taxonomy" id="151549"/>
    <lineage>
        <taxon>Eukaryota</taxon>
        <taxon>Metazoa</taxon>
        <taxon>Ecdysozoa</taxon>
        <taxon>Arthropoda</taxon>
        <taxon>Hexapoda</taxon>
        <taxon>Insecta</taxon>
        <taxon>Pterygota</taxon>
        <taxon>Neoptera</taxon>
        <taxon>Endopterygota</taxon>
        <taxon>Lepidoptera</taxon>
        <taxon>Glossata</taxon>
        <taxon>Ditrysia</taxon>
        <taxon>Tineoidea</taxon>
        <taxon>Psychidae</taxon>
        <taxon>Oiketicinae</taxon>
        <taxon>Eumeta</taxon>
    </lineage>
</organism>
<feature type="domain" description="XRN2-binding (XTBD)" evidence="2">
    <location>
        <begin position="7"/>
        <end position="93"/>
    </location>
</feature>
<accession>A0A4C1ZE90</accession>
<evidence type="ECO:0000313" key="4">
    <source>
        <dbReference type="Proteomes" id="UP000299102"/>
    </source>
</evidence>